<dbReference type="AlphaFoldDB" id="A0A846Y3G8"/>
<reference evidence="1 2" key="1">
    <citation type="submission" date="2020-04" db="EMBL/GenBank/DDBJ databases">
        <title>MicrobeNet Type strains.</title>
        <authorList>
            <person name="Nicholson A.C."/>
        </authorList>
    </citation>
    <scope>NUCLEOTIDE SEQUENCE [LARGE SCALE GENOMIC DNA]</scope>
    <source>
        <strain evidence="1 2">JCM 12354</strain>
    </source>
</reference>
<protein>
    <submittedName>
        <fullName evidence="1">Uncharacterized protein</fullName>
    </submittedName>
</protein>
<keyword evidence="2" id="KW-1185">Reference proteome</keyword>
<accession>A0A846Y3G8</accession>
<organism evidence="1 2">
    <name type="scientific">Nocardia vermiculata</name>
    <dbReference type="NCBI Taxonomy" id="257274"/>
    <lineage>
        <taxon>Bacteria</taxon>
        <taxon>Bacillati</taxon>
        <taxon>Actinomycetota</taxon>
        <taxon>Actinomycetes</taxon>
        <taxon>Mycobacteriales</taxon>
        <taxon>Nocardiaceae</taxon>
        <taxon>Nocardia</taxon>
    </lineage>
</organism>
<proteinExistence type="predicted"/>
<dbReference type="EMBL" id="JAAXOP010000008">
    <property type="protein sequence ID" value="NKY51818.1"/>
    <property type="molecule type" value="Genomic_DNA"/>
</dbReference>
<dbReference type="RefSeq" id="WP_157102828.1">
    <property type="nucleotide sequence ID" value="NZ_JAAXOP010000008.1"/>
</dbReference>
<dbReference type="Proteomes" id="UP000565711">
    <property type="component" value="Unassembled WGS sequence"/>
</dbReference>
<evidence type="ECO:0000313" key="1">
    <source>
        <dbReference type="EMBL" id="NKY51818.1"/>
    </source>
</evidence>
<evidence type="ECO:0000313" key="2">
    <source>
        <dbReference type="Proteomes" id="UP000565711"/>
    </source>
</evidence>
<sequence length="109" mass="12040">MSEQAGGEPAPVDMSRVREVLAQVLAIVRSAPQDVTWQSRYRDDDELVADLIDHLERATSGDTSRLGELKLLFAPTGALCEIAISSGWSQEYAELGNRLDRLLDRPSSR</sequence>
<comment type="caution">
    <text evidence="1">The sequence shown here is derived from an EMBL/GenBank/DDBJ whole genome shotgun (WGS) entry which is preliminary data.</text>
</comment>
<gene>
    <name evidence="1" type="ORF">HGA08_16485</name>
</gene>
<name>A0A846Y3G8_9NOCA</name>